<evidence type="ECO:0000256" key="1">
    <source>
        <dbReference type="ARBA" id="ARBA00022801"/>
    </source>
</evidence>
<dbReference type="eggNOG" id="COG1514">
    <property type="taxonomic scope" value="Bacteria"/>
</dbReference>
<dbReference type="SUPFAM" id="SSF55144">
    <property type="entry name" value="LigT-like"/>
    <property type="match status" value="1"/>
</dbReference>
<reference evidence="5" key="1">
    <citation type="submission" date="2009-09" db="EMBL/GenBank/DDBJ databases">
        <title>The complete chromosome of Desulfohalobium retbaense DSM 5692.</title>
        <authorList>
            <consortium name="US DOE Joint Genome Institute (JGI-PGF)"/>
            <person name="Lucas S."/>
            <person name="Copeland A."/>
            <person name="Lapidus A."/>
            <person name="Glavina del Rio T."/>
            <person name="Dalin E."/>
            <person name="Tice H."/>
            <person name="Bruce D."/>
            <person name="Goodwin L."/>
            <person name="Pitluck S."/>
            <person name="Kyrpides N."/>
            <person name="Mavromatis K."/>
            <person name="Ivanova N."/>
            <person name="Mikhailova N."/>
            <person name="Munk A.C."/>
            <person name="Brettin T."/>
            <person name="Detter J.C."/>
            <person name="Han C."/>
            <person name="Tapia R."/>
            <person name="Larimer F."/>
            <person name="Land M."/>
            <person name="Hauser L."/>
            <person name="Markowitz V."/>
            <person name="Cheng J.-F."/>
            <person name="Hugenholtz P."/>
            <person name="Woyke T."/>
            <person name="Wu D."/>
            <person name="Spring S."/>
            <person name="Klenk H.-P."/>
            <person name="Eisen J.A."/>
        </authorList>
    </citation>
    <scope>NUCLEOTIDE SEQUENCE [LARGE SCALE GENOMIC DNA]</scope>
    <source>
        <strain evidence="5">DSM 5692</strain>
    </source>
</reference>
<reference evidence="4 5" key="2">
    <citation type="journal article" date="2010" name="Stand. Genomic Sci.">
        <title>Complete genome sequence of Desulfohalobium retbaense type strain (HR(100)).</title>
        <authorList>
            <person name="Spring S."/>
            <person name="Nolan M."/>
            <person name="Lapidus A."/>
            <person name="Glavina Del Rio T."/>
            <person name="Copeland A."/>
            <person name="Tice H."/>
            <person name="Cheng J.F."/>
            <person name="Lucas S."/>
            <person name="Land M."/>
            <person name="Chen F."/>
            <person name="Bruce D."/>
            <person name="Goodwin L."/>
            <person name="Pitluck S."/>
            <person name="Ivanova N."/>
            <person name="Mavromatis K."/>
            <person name="Mikhailova N."/>
            <person name="Pati A."/>
            <person name="Chen A."/>
            <person name="Palaniappan K."/>
            <person name="Hauser L."/>
            <person name="Chang Y.J."/>
            <person name="Jeffries C.D."/>
            <person name="Munk C."/>
            <person name="Kiss H."/>
            <person name="Chain P."/>
            <person name="Han C."/>
            <person name="Brettin T."/>
            <person name="Detter J.C."/>
            <person name="Schuler E."/>
            <person name="Goker M."/>
            <person name="Rohde M."/>
            <person name="Bristow J."/>
            <person name="Eisen J.A."/>
            <person name="Markowitz V."/>
            <person name="Hugenholtz P."/>
            <person name="Kyrpides N.C."/>
            <person name="Klenk H.P."/>
        </authorList>
    </citation>
    <scope>NUCLEOTIDE SEQUENCE [LARGE SCALE GENOMIC DNA]</scope>
    <source>
        <strain evidence="4 5">DSM 5692</strain>
    </source>
</reference>
<feature type="domain" description="Phosphoesterase HXTX" evidence="3">
    <location>
        <begin position="9"/>
        <end position="92"/>
    </location>
</feature>
<feature type="domain" description="Phosphoesterase HXTX" evidence="3">
    <location>
        <begin position="98"/>
        <end position="176"/>
    </location>
</feature>
<dbReference type="GO" id="GO:0008664">
    <property type="term" value="F:RNA 2',3'-cyclic 3'-phosphodiesterase activity"/>
    <property type="evidence" value="ECO:0007669"/>
    <property type="project" value="UniProtKB-EC"/>
</dbReference>
<feature type="short sequence motif" description="HXTX 2" evidence="2">
    <location>
        <begin position="128"/>
        <end position="131"/>
    </location>
</feature>
<feature type="active site" description="Proton acceptor" evidence="2">
    <location>
        <position position="128"/>
    </location>
</feature>
<dbReference type="OrthoDB" id="9793819at2"/>
<name>C8X1G4_DESRD</name>
<dbReference type="Gene3D" id="3.90.1140.10">
    <property type="entry name" value="Cyclic phosphodiesterase"/>
    <property type="match status" value="1"/>
</dbReference>
<dbReference type="InterPro" id="IPR009097">
    <property type="entry name" value="Cyclic_Pdiesterase"/>
</dbReference>
<evidence type="ECO:0000313" key="5">
    <source>
        <dbReference type="Proteomes" id="UP000001052"/>
    </source>
</evidence>
<dbReference type="STRING" id="485915.Dret_0973"/>
<dbReference type="KEGG" id="drt:Dret_0973"/>
<comment type="catalytic activity">
    <reaction evidence="2">
        <text>a 3'-end 2',3'-cyclophospho-ribonucleotide-RNA + H2O = a 3'-end 2'-phospho-ribonucleotide-RNA + H(+)</text>
        <dbReference type="Rhea" id="RHEA:11828"/>
        <dbReference type="Rhea" id="RHEA-COMP:10464"/>
        <dbReference type="Rhea" id="RHEA-COMP:17353"/>
        <dbReference type="ChEBI" id="CHEBI:15377"/>
        <dbReference type="ChEBI" id="CHEBI:15378"/>
        <dbReference type="ChEBI" id="CHEBI:83064"/>
        <dbReference type="ChEBI" id="CHEBI:173113"/>
        <dbReference type="EC" id="3.1.4.58"/>
    </reaction>
</comment>
<evidence type="ECO:0000313" key="4">
    <source>
        <dbReference type="EMBL" id="ACV68261.1"/>
    </source>
</evidence>
<dbReference type="PANTHER" id="PTHR35561:SF1">
    <property type="entry name" value="RNA 2',3'-CYCLIC PHOSPHODIESTERASE"/>
    <property type="match status" value="1"/>
</dbReference>
<accession>C8X1G4</accession>
<comment type="function">
    <text evidence="2">Hydrolyzes RNA 2',3'-cyclic phosphodiester to an RNA 2'-phosphomonoester.</text>
</comment>
<feature type="short sequence motif" description="HXTX 1" evidence="2">
    <location>
        <begin position="43"/>
        <end position="46"/>
    </location>
</feature>
<dbReference type="InterPro" id="IPR014051">
    <property type="entry name" value="Phosphoesterase_HXTX"/>
</dbReference>
<keyword evidence="5" id="KW-1185">Reference proteome</keyword>
<organism evidence="4 5">
    <name type="scientific">Desulfohalobium retbaense (strain ATCC 49708 / DSM 5692 / JCM 16813 / HR100)</name>
    <dbReference type="NCBI Taxonomy" id="485915"/>
    <lineage>
        <taxon>Bacteria</taxon>
        <taxon>Pseudomonadati</taxon>
        <taxon>Thermodesulfobacteriota</taxon>
        <taxon>Desulfovibrionia</taxon>
        <taxon>Desulfovibrionales</taxon>
        <taxon>Desulfohalobiaceae</taxon>
        <taxon>Desulfohalobium</taxon>
    </lineage>
</organism>
<dbReference type="Proteomes" id="UP000001052">
    <property type="component" value="Chromosome"/>
</dbReference>
<dbReference type="EC" id="3.1.4.58" evidence="2"/>
<evidence type="ECO:0000259" key="3">
    <source>
        <dbReference type="Pfam" id="PF02834"/>
    </source>
</evidence>
<comment type="similarity">
    <text evidence="2">Belongs to the 2H phosphoesterase superfamily. ThpR family.</text>
</comment>
<sequence length="194" mass="21629">MSQRLFIGLPLPQTYQQGLEALRDEWAPKLRSRLSWTRPGNWHLTLAFLGDTRSAEAERVRQALEAVHSAPITLQAAGGGAFPPGKKPRVLWVGLQHGRQESAALADQIWSVLAPLGIQPPGRPFRAHLTLARVKQERGDSWEALFRSLGEKQWPSCQIAEFVLWQSELTPKGPVYTAVQRYALRDRHASGASP</sequence>
<dbReference type="Pfam" id="PF02834">
    <property type="entry name" value="LigT_PEase"/>
    <property type="match status" value="2"/>
</dbReference>
<proteinExistence type="inferred from homology"/>
<evidence type="ECO:0000256" key="2">
    <source>
        <dbReference type="HAMAP-Rule" id="MF_01940"/>
    </source>
</evidence>
<dbReference type="EMBL" id="CP001734">
    <property type="protein sequence ID" value="ACV68261.1"/>
    <property type="molecule type" value="Genomic_DNA"/>
</dbReference>
<dbReference type="GO" id="GO:0004113">
    <property type="term" value="F:2',3'-cyclic-nucleotide 3'-phosphodiesterase activity"/>
    <property type="evidence" value="ECO:0007669"/>
    <property type="project" value="InterPro"/>
</dbReference>
<feature type="active site" description="Proton donor" evidence="2">
    <location>
        <position position="43"/>
    </location>
</feature>
<gene>
    <name evidence="4" type="ordered locus">Dret_0973</name>
</gene>
<keyword evidence="1 2" id="KW-0378">Hydrolase</keyword>
<dbReference type="NCBIfam" id="TIGR02258">
    <property type="entry name" value="2_5_ligase"/>
    <property type="match status" value="1"/>
</dbReference>
<dbReference type="HAMAP" id="MF_01940">
    <property type="entry name" value="RNA_CPDase"/>
    <property type="match status" value="1"/>
</dbReference>
<dbReference type="AlphaFoldDB" id="C8X1G4"/>
<dbReference type="RefSeq" id="WP_015751415.1">
    <property type="nucleotide sequence ID" value="NC_013223.1"/>
</dbReference>
<dbReference type="GO" id="GO:0016874">
    <property type="term" value="F:ligase activity"/>
    <property type="evidence" value="ECO:0007669"/>
    <property type="project" value="UniProtKB-KW"/>
</dbReference>
<protein>
    <recommendedName>
        <fullName evidence="2">RNA 2',3'-cyclic phosphodiesterase</fullName>
        <shortName evidence="2">RNA 2',3'-CPDase</shortName>
        <ecNumber evidence="2">3.1.4.58</ecNumber>
    </recommendedName>
</protein>
<dbReference type="InterPro" id="IPR004175">
    <property type="entry name" value="RNA_CPDase"/>
</dbReference>
<dbReference type="PANTHER" id="PTHR35561">
    <property type="entry name" value="RNA 2',3'-CYCLIC PHOSPHODIESTERASE"/>
    <property type="match status" value="1"/>
</dbReference>
<dbReference type="HOGENOM" id="CLU_081251_3_2_7"/>
<keyword evidence="4" id="KW-0436">Ligase</keyword>